<gene>
    <name evidence="5" type="ORF">HW566_08940</name>
</gene>
<evidence type="ECO:0000256" key="1">
    <source>
        <dbReference type="ARBA" id="ARBA00005163"/>
    </source>
</evidence>
<dbReference type="InterPro" id="IPR016143">
    <property type="entry name" value="Citrate_synth-like_sm_a-sub"/>
</dbReference>
<proteinExistence type="inferred from homology"/>
<dbReference type="Gene3D" id="1.10.580.10">
    <property type="entry name" value="Citrate Synthase, domain 1"/>
    <property type="match status" value="1"/>
</dbReference>
<protein>
    <recommendedName>
        <fullName evidence="3">citrate synthase (unknown stereospecificity)</fullName>
        <ecNumber evidence="3">2.3.3.16</ecNumber>
    </recommendedName>
</protein>
<evidence type="ECO:0000256" key="3">
    <source>
        <dbReference type="ARBA" id="ARBA00012972"/>
    </source>
</evidence>
<dbReference type="Pfam" id="PF00285">
    <property type="entry name" value="Citrate_synt"/>
    <property type="match status" value="1"/>
</dbReference>
<dbReference type="PANTHER" id="PTHR11739">
    <property type="entry name" value="CITRATE SYNTHASE"/>
    <property type="match status" value="1"/>
</dbReference>
<dbReference type="GO" id="GO:0006099">
    <property type="term" value="P:tricarboxylic acid cycle"/>
    <property type="evidence" value="ECO:0007669"/>
    <property type="project" value="UniProtKB-UniPathway"/>
</dbReference>
<dbReference type="EMBL" id="CP058316">
    <property type="protein sequence ID" value="QLD11880.1"/>
    <property type="molecule type" value="Genomic_DNA"/>
</dbReference>
<keyword evidence="4" id="KW-0808">Transferase</keyword>
<dbReference type="Proteomes" id="UP000509638">
    <property type="component" value="Chromosome"/>
</dbReference>
<sequence>MTEPPPRLSAAQVAARLEVRIETVYAYVSRGMLRRSRDRAGSWFDPLDVEAFAVARRRRSRSTLPPPRGRSGAPLMVVDTDVAHIDDGELFYRERSLEELSHGTFEDAVSWLWQAPPPSWHASASEAAGLAATAASSLPPESALIDRVRVAVATLGAHDVLRHQAGSDNLHRIGWALLRALPHALDPSVRPTTSSIAEAIACSLTTTSDPTVTRAVDLALTLMIDHDLAASTFVARVAASARADGYSIVQAALGAFDSPLHGGAPRAAARLVARVVQGSSAAAAVAEAAQLTGSVPGFGQPLYDGIDPRAAALLPLIPALPQGAGVAAAVDELAAVVSARTGLMPNSDLALAALGVAAGMPEDGGVAIFALGRTAGWIRHAAAEYDERPLRLRPRGNYVGP</sequence>
<dbReference type="EC" id="2.3.3.16" evidence="3"/>
<dbReference type="GO" id="GO:0036440">
    <property type="term" value="F:citrate synthase activity"/>
    <property type="evidence" value="ECO:0007669"/>
    <property type="project" value="UniProtKB-EC"/>
</dbReference>
<evidence type="ECO:0000313" key="6">
    <source>
        <dbReference type="Proteomes" id="UP000509638"/>
    </source>
</evidence>
<accession>A0A7D5JDG9</accession>
<evidence type="ECO:0000256" key="4">
    <source>
        <dbReference type="ARBA" id="ARBA00022679"/>
    </source>
</evidence>
<dbReference type="PANTHER" id="PTHR11739:SF4">
    <property type="entry name" value="CITRATE SYNTHASE, PEROXISOMAL"/>
    <property type="match status" value="1"/>
</dbReference>
<evidence type="ECO:0000313" key="5">
    <source>
        <dbReference type="EMBL" id="QLD11880.1"/>
    </source>
</evidence>
<dbReference type="GO" id="GO:0005829">
    <property type="term" value="C:cytosol"/>
    <property type="evidence" value="ECO:0007669"/>
    <property type="project" value="TreeGrafter"/>
</dbReference>
<dbReference type="InterPro" id="IPR016142">
    <property type="entry name" value="Citrate_synth-like_lrg_a-sub"/>
</dbReference>
<dbReference type="InterPro" id="IPR002020">
    <property type="entry name" value="Citrate_synthase"/>
</dbReference>
<dbReference type="InterPro" id="IPR036969">
    <property type="entry name" value="Citrate_synthase_sf"/>
</dbReference>
<comment type="pathway">
    <text evidence="1">Carbohydrate metabolism; tricarboxylic acid cycle.</text>
</comment>
<evidence type="ECO:0000256" key="2">
    <source>
        <dbReference type="ARBA" id="ARBA00010566"/>
    </source>
</evidence>
<dbReference type="RefSeq" id="WP_178012192.1">
    <property type="nucleotide sequence ID" value="NZ_CP058316.1"/>
</dbReference>
<dbReference type="SUPFAM" id="SSF48256">
    <property type="entry name" value="Citrate synthase"/>
    <property type="match status" value="1"/>
</dbReference>
<name>A0A7D5JDG9_9MICO</name>
<reference evidence="5 6" key="1">
    <citation type="submission" date="2020-06" db="EMBL/GenBank/DDBJ databases">
        <authorList>
            <person name="Jo H."/>
        </authorList>
    </citation>
    <scope>NUCLEOTIDE SEQUENCE [LARGE SCALE GENOMIC DNA]</scope>
    <source>
        <strain evidence="5 6">I46</strain>
    </source>
</reference>
<organism evidence="5 6">
    <name type="scientific">Microbacterium oleivorans</name>
    <dbReference type="NCBI Taxonomy" id="273677"/>
    <lineage>
        <taxon>Bacteria</taxon>
        <taxon>Bacillati</taxon>
        <taxon>Actinomycetota</taxon>
        <taxon>Actinomycetes</taxon>
        <taxon>Micrococcales</taxon>
        <taxon>Microbacteriaceae</taxon>
        <taxon>Microbacterium</taxon>
    </lineage>
</organism>
<dbReference type="UniPathway" id="UPA00223"/>
<dbReference type="AlphaFoldDB" id="A0A7D5JDG9"/>
<dbReference type="GO" id="GO:0005975">
    <property type="term" value="P:carbohydrate metabolic process"/>
    <property type="evidence" value="ECO:0007669"/>
    <property type="project" value="TreeGrafter"/>
</dbReference>
<dbReference type="Gene3D" id="1.10.230.10">
    <property type="entry name" value="Cytochrome P450-Terp, domain 2"/>
    <property type="match status" value="1"/>
</dbReference>
<comment type="similarity">
    <text evidence="2">Belongs to the citrate synthase family.</text>
</comment>